<keyword evidence="2 4" id="KW-0456">Lyase</keyword>
<dbReference type="PANTHER" id="PTHR34186:SF2">
    <property type="entry name" value="CYANATE HYDRATASE"/>
    <property type="match status" value="1"/>
</dbReference>
<dbReference type="SMART" id="SM01116">
    <property type="entry name" value="Cyanate_lyase"/>
    <property type="match status" value="1"/>
</dbReference>
<evidence type="ECO:0000313" key="4">
    <source>
        <dbReference type="EMBL" id="KZX16120.1"/>
    </source>
</evidence>
<dbReference type="Pfam" id="PF02560">
    <property type="entry name" value="Cyanate_lyase"/>
    <property type="match status" value="1"/>
</dbReference>
<dbReference type="Gene3D" id="3.30.1160.10">
    <property type="entry name" value="Cyanate lyase, C-terminal domain"/>
    <property type="match status" value="1"/>
</dbReference>
<comment type="caution">
    <text evidence="4">The sequence shown here is derived from an EMBL/GenBank/DDBJ whole genome shotgun (WGS) entry which is preliminary data.</text>
</comment>
<gene>
    <name evidence="4" type="primary">cynS</name>
    <name evidence="4" type="ORF">MBCUR_01140</name>
</gene>
<protein>
    <submittedName>
        <fullName evidence="4">Cyanate hydratase</fullName>
        <ecNumber evidence="4">4.2.1.104</ecNumber>
    </submittedName>
</protein>
<dbReference type="Proteomes" id="UP000077245">
    <property type="component" value="Unassembled WGS sequence"/>
</dbReference>
<dbReference type="InterPro" id="IPR048564">
    <property type="entry name" value="CYNS_N"/>
</dbReference>
<accession>A0A166DZM1</accession>
<dbReference type="InterPro" id="IPR036581">
    <property type="entry name" value="Cyanate_lyase_C_sf"/>
</dbReference>
<dbReference type="PRINTS" id="PR01693">
    <property type="entry name" value="CYANASE"/>
</dbReference>
<evidence type="ECO:0000259" key="3">
    <source>
        <dbReference type="SMART" id="SM01116"/>
    </source>
</evidence>
<dbReference type="EMBL" id="LWMV01000017">
    <property type="protein sequence ID" value="KZX16120.1"/>
    <property type="molecule type" value="Genomic_DNA"/>
</dbReference>
<evidence type="ECO:0000256" key="1">
    <source>
        <dbReference type="ARBA" id="ARBA00003561"/>
    </source>
</evidence>
<dbReference type="SUPFAM" id="SSF47413">
    <property type="entry name" value="lambda repressor-like DNA-binding domains"/>
    <property type="match status" value="1"/>
</dbReference>
<comment type="function">
    <text evidence="1">Catalyzes the reaction of cyanate with bicarbonate to produce ammonia and carbon dioxide.</text>
</comment>
<dbReference type="AlphaFoldDB" id="A0A166DZM1"/>
<dbReference type="Gene3D" id="1.10.260.40">
    <property type="entry name" value="lambda repressor-like DNA-binding domains"/>
    <property type="match status" value="1"/>
</dbReference>
<keyword evidence="5" id="KW-1185">Reference proteome</keyword>
<evidence type="ECO:0000256" key="2">
    <source>
        <dbReference type="ARBA" id="ARBA00023239"/>
    </source>
</evidence>
<dbReference type="InterPro" id="IPR008076">
    <property type="entry name" value="Cyanase"/>
</dbReference>
<proteinExistence type="predicted"/>
<sequence>MTFFDEFRKKSNHEKLDLTNLVINMSMTPLTNEDYLKRVQFEDELKVINAAIKAKGYTFENLAKDLGTNKVWLTSALLGQQWVPEEYCEKLATLLDIKKEETIFLSNHPYKGNTDPILYRLHEVLDTYGPALKELIHEKGGNGIMSAIDFTIDMDIIPDENGDRVVITWNGKLLKYSNQGNYPW</sequence>
<dbReference type="Pfam" id="PF21291">
    <property type="entry name" value="CYNS_N"/>
    <property type="match status" value="1"/>
</dbReference>
<reference evidence="4 5" key="1">
    <citation type="submission" date="2016-04" db="EMBL/GenBank/DDBJ databases">
        <title>Genome sequence of Methanobrevibacter curvatus DSM 11111.</title>
        <authorList>
            <person name="Poehlein A."/>
            <person name="Seedorf H."/>
            <person name="Daniel R."/>
        </authorList>
    </citation>
    <scope>NUCLEOTIDE SEQUENCE [LARGE SCALE GENOMIC DNA]</scope>
    <source>
        <strain evidence="4 5">DSM 11111</strain>
    </source>
</reference>
<dbReference type="GO" id="GO:0008824">
    <property type="term" value="F:cyanate hydratase activity"/>
    <property type="evidence" value="ECO:0007669"/>
    <property type="project" value="UniProtKB-EC"/>
</dbReference>
<organism evidence="4 5">
    <name type="scientific">Methanobrevibacter curvatus</name>
    <dbReference type="NCBI Taxonomy" id="49547"/>
    <lineage>
        <taxon>Archaea</taxon>
        <taxon>Methanobacteriati</taxon>
        <taxon>Methanobacteriota</taxon>
        <taxon>Methanomada group</taxon>
        <taxon>Methanobacteria</taxon>
        <taxon>Methanobacteriales</taxon>
        <taxon>Methanobacteriaceae</taxon>
        <taxon>Methanobrevibacter</taxon>
    </lineage>
</organism>
<dbReference type="EC" id="4.2.1.104" evidence="4"/>
<feature type="domain" description="Cyanate lyase C-terminal" evidence="3">
    <location>
        <begin position="107"/>
        <end position="179"/>
    </location>
</feature>
<dbReference type="PANTHER" id="PTHR34186">
    <property type="entry name" value="CYANATE HYDRATASE"/>
    <property type="match status" value="1"/>
</dbReference>
<dbReference type="PATRIC" id="fig|49547.3.peg.122"/>
<dbReference type="GO" id="GO:0003677">
    <property type="term" value="F:DNA binding"/>
    <property type="evidence" value="ECO:0007669"/>
    <property type="project" value="InterPro"/>
</dbReference>
<dbReference type="InterPro" id="IPR003712">
    <property type="entry name" value="Cyanate_lyase_C"/>
</dbReference>
<dbReference type="InterPro" id="IPR010982">
    <property type="entry name" value="Lambda_DNA-bd_dom_sf"/>
</dbReference>
<dbReference type="NCBIfam" id="TIGR00673">
    <property type="entry name" value="cynS"/>
    <property type="match status" value="1"/>
</dbReference>
<dbReference type="SUPFAM" id="SSF55234">
    <property type="entry name" value="Cyanase C-terminal domain"/>
    <property type="match status" value="1"/>
</dbReference>
<evidence type="ECO:0000313" key="5">
    <source>
        <dbReference type="Proteomes" id="UP000077245"/>
    </source>
</evidence>
<name>A0A166DZM1_9EURY</name>